<proteinExistence type="predicted"/>
<evidence type="ECO:0000256" key="3">
    <source>
        <dbReference type="ARBA" id="ARBA00023002"/>
    </source>
</evidence>
<evidence type="ECO:0000256" key="4">
    <source>
        <dbReference type="ARBA" id="ARBA00023004"/>
    </source>
</evidence>
<accession>A0A9E7H0S4</accession>
<dbReference type="SUPFAM" id="SSF51197">
    <property type="entry name" value="Clavaminate synthase-like"/>
    <property type="match status" value="2"/>
</dbReference>
<evidence type="ECO:0000313" key="9">
    <source>
        <dbReference type="EMBL" id="URE24736.1"/>
    </source>
</evidence>
<evidence type="ECO:0000256" key="2">
    <source>
        <dbReference type="ARBA" id="ARBA00022723"/>
    </source>
</evidence>
<dbReference type="GO" id="GO:0009685">
    <property type="term" value="P:gibberellin metabolic process"/>
    <property type="evidence" value="ECO:0007669"/>
    <property type="project" value="UniProtKB-ARBA"/>
</dbReference>
<comment type="catalytic activity">
    <reaction evidence="5">
        <text>gibberellin A12 + 2 2-oxoglutarate + 3 O2 + H(+) = gibberellin A9 + 2 succinate + 3 CO2 + 2 H2O</text>
        <dbReference type="Rhea" id="RHEA:60772"/>
        <dbReference type="ChEBI" id="CHEBI:15377"/>
        <dbReference type="ChEBI" id="CHEBI:15378"/>
        <dbReference type="ChEBI" id="CHEBI:15379"/>
        <dbReference type="ChEBI" id="CHEBI:16526"/>
        <dbReference type="ChEBI" id="CHEBI:16810"/>
        <dbReference type="ChEBI" id="CHEBI:30031"/>
        <dbReference type="ChEBI" id="CHEBI:58627"/>
        <dbReference type="ChEBI" id="CHEBI:73255"/>
    </reaction>
    <physiologicalReaction direction="left-to-right" evidence="5">
        <dbReference type="Rhea" id="RHEA:60773"/>
    </physiologicalReaction>
</comment>
<evidence type="ECO:0000313" key="10">
    <source>
        <dbReference type="Proteomes" id="UP001055439"/>
    </source>
</evidence>
<dbReference type="EMBL" id="CP097510">
    <property type="protein sequence ID" value="URE24736.1"/>
    <property type="molecule type" value="Genomic_DNA"/>
</dbReference>
<keyword evidence="2" id="KW-0479">Metal-binding</keyword>
<dbReference type="Pfam" id="PF03171">
    <property type="entry name" value="2OG-FeII_Oxy"/>
    <property type="match status" value="1"/>
</dbReference>
<evidence type="ECO:0000256" key="7">
    <source>
        <dbReference type="SAM" id="MobiDB-lite"/>
    </source>
</evidence>
<organism evidence="9 10">
    <name type="scientific">Musa troglodytarum</name>
    <name type="common">fe'i banana</name>
    <dbReference type="NCBI Taxonomy" id="320322"/>
    <lineage>
        <taxon>Eukaryota</taxon>
        <taxon>Viridiplantae</taxon>
        <taxon>Streptophyta</taxon>
        <taxon>Embryophyta</taxon>
        <taxon>Tracheophyta</taxon>
        <taxon>Spermatophyta</taxon>
        <taxon>Magnoliopsida</taxon>
        <taxon>Liliopsida</taxon>
        <taxon>Zingiberales</taxon>
        <taxon>Musaceae</taxon>
        <taxon>Musa</taxon>
    </lineage>
</organism>
<reference evidence="9" key="1">
    <citation type="submission" date="2022-05" db="EMBL/GenBank/DDBJ databases">
        <title>The Musa troglodytarum L. genome provides insights into the mechanism of non-climacteric behaviour and enrichment of carotenoids.</title>
        <authorList>
            <person name="Wang J."/>
        </authorList>
    </citation>
    <scope>NUCLEOTIDE SEQUENCE</scope>
    <source>
        <tissue evidence="9">Leaf</tissue>
    </source>
</reference>
<dbReference type="InterPro" id="IPR050231">
    <property type="entry name" value="Iron_ascorbate_oxido_reductase"/>
</dbReference>
<feature type="domain" description="Fe2OG dioxygenase" evidence="8">
    <location>
        <begin position="413"/>
        <end position="513"/>
    </location>
</feature>
<dbReference type="PROSITE" id="PS51471">
    <property type="entry name" value="FE2OG_OXY"/>
    <property type="match status" value="1"/>
</dbReference>
<dbReference type="FunFam" id="2.60.120.330:FF:000003">
    <property type="entry name" value="Gibberellin 20 oxidase 2"/>
    <property type="match status" value="1"/>
</dbReference>
<dbReference type="GO" id="GO:0016491">
    <property type="term" value="F:oxidoreductase activity"/>
    <property type="evidence" value="ECO:0007669"/>
    <property type="project" value="UniProtKB-KW"/>
</dbReference>
<protein>
    <submittedName>
        <fullName evidence="9">Transcription initiation factor IIF</fullName>
    </submittedName>
</protein>
<gene>
    <name evidence="9" type="ORF">MUK42_18228</name>
</gene>
<dbReference type="GO" id="GO:0046872">
    <property type="term" value="F:metal ion binding"/>
    <property type="evidence" value="ECO:0007669"/>
    <property type="project" value="UniProtKB-KW"/>
</dbReference>
<dbReference type="PANTHER" id="PTHR47990">
    <property type="entry name" value="2-OXOGLUTARATE (2OG) AND FE(II)-DEPENDENT OXYGENASE SUPERFAMILY PROTEIN-RELATED"/>
    <property type="match status" value="1"/>
</dbReference>
<dbReference type="InterPro" id="IPR026992">
    <property type="entry name" value="DIOX_N"/>
</dbReference>
<dbReference type="InterPro" id="IPR005123">
    <property type="entry name" value="Oxoglu/Fe-dep_dioxygenase_dom"/>
</dbReference>
<comment type="catalytic activity">
    <reaction evidence="6">
        <text>gibberellin A53 + 2 2-oxoglutarate + 3 O2 + H(+) = gibberellin A20 + 2 succinate + 3 CO2 + 2 H2O</text>
        <dbReference type="Rhea" id="RHEA:60796"/>
        <dbReference type="ChEBI" id="CHEBI:15377"/>
        <dbReference type="ChEBI" id="CHEBI:15378"/>
        <dbReference type="ChEBI" id="CHEBI:15379"/>
        <dbReference type="ChEBI" id="CHEBI:16526"/>
        <dbReference type="ChEBI" id="CHEBI:16810"/>
        <dbReference type="ChEBI" id="CHEBI:30031"/>
        <dbReference type="ChEBI" id="CHEBI:58526"/>
        <dbReference type="ChEBI" id="CHEBI:143954"/>
    </reaction>
    <physiologicalReaction direction="left-to-right" evidence="6">
        <dbReference type="Rhea" id="RHEA:60797"/>
    </physiologicalReaction>
</comment>
<comment type="cofactor">
    <cofactor evidence="1">
        <name>L-ascorbate</name>
        <dbReference type="ChEBI" id="CHEBI:38290"/>
    </cofactor>
</comment>
<evidence type="ECO:0000256" key="1">
    <source>
        <dbReference type="ARBA" id="ARBA00001961"/>
    </source>
</evidence>
<dbReference type="InterPro" id="IPR027443">
    <property type="entry name" value="IPNS-like_sf"/>
</dbReference>
<dbReference type="Pfam" id="PF14226">
    <property type="entry name" value="DIOX_N"/>
    <property type="match status" value="2"/>
</dbReference>
<keyword evidence="3" id="KW-0560">Oxidoreductase</keyword>
<dbReference type="OrthoDB" id="26094at2759"/>
<keyword evidence="4" id="KW-0408">Iron</keyword>
<dbReference type="InterPro" id="IPR044861">
    <property type="entry name" value="IPNS-like_FE2OG_OXY"/>
</dbReference>
<dbReference type="PRINTS" id="PR00682">
    <property type="entry name" value="IPNSYNTHASE"/>
</dbReference>
<evidence type="ECO:0000256" key="5">
    <source>
        <dbReference type="ARBA" id="ARBA00050508"/>
    </source>
</evidence>
<dbReference type="Proteomes" id="UP001055439">
    <property type="component" value="Chromosome 8"/>
</dbReference>
<dbReference type="Gene3D" id="2.60.120.330">
    <property type="entry name" value="B-lactam Antibiotic, Isopenicillin N Synthase, Chain"/>
    <property type="match status" value="2"/>
</dbReference>
<evidence type="ECO:0000259" key="8">
    <source>
        <dbReference type="PROSITE" id="PS51471"/>
    </source>
</evidence>
<dbReference type="AlphaFoldDB" id="A0A9E7H0S4"/>
<sequence length="571" mass="62719">MVLTTPSPPKTQVDATMATPGPPGTPLVFDPAFHSQQADIPKPFVWPEDETPTPDADEELVLPMIDLGGAMSGDPAAAATITRSIADACQQHGFFQVINHGIDAGLLAEALRCAEAFFVMPLAEKQRAQRRAGESFGYASSFTGRFTNRLPWKETLTFRFSPSPLAGDIVQDYIVRTLGEDFRHFGMVMRTLSPPKTEANATVATMAKPGPPGTPLIFDAAFHSRQASIPGQFVWPEDEAPTPDAHEELDVPLIDLGGLMAGDPAAAAAITRSVADACQLHGFFQVVNHGIDAGFLAEAHRCVEAFFVMPLAEKQRAQRRPGESCGYASSFTGRFANKLPWKETLSFRFSPSPLAGDIVQDYIDRTLGEDFRYSGEVYQRYCDAMSNLSLQIMEVLGLSLGVGRAHFREFFEGNDSIMRLNYYPPCQRPELTLGTGPHCDPTSLTILHQDDVQGLQVFSDGKWRTISPKPDAFVVNIGDTFMALSNGRYKSCLHRAVVNSKVARKSLAFFLCPATDKVVRPPAELVDADHPRAYPDFTWPALLEFTQKHYRADMKTLDAFTSWILRGAAPQ</sequence>
<feature type="region of interest" description="Disordered" evidence="7">
    <location>
        <begin position="1"/>
        <end position="23"/>
    </location>
</feature>
<keyword evidence="10" id="KW-1185">Reference proteome</keyword>
<name>A0A9E7H0S4_9LILI</name>
<evidence type="ECO:0000256" key="6">
    <source>
        <dbReference type="ARBA" id="ARBA00050797"/>
    </source>
</evidence>